<dbReference type="InterPro" id="IPR019239">
    <property type="entry name" value="VapB_antitoxin"/>
</dbReference>
<sequence>MRTNIEIDDLLMSEAMAVSGARTKKETVEIALRELLSSRRQRQAIEDMLGLGWDGNLDEMRAERDILSR</sequence>
<organism evidence="1 2">
    <name type="scientific">Enterovirga rhinocerotis</name>
    <dbReference type="NCBI Taxonomy" id="1339210"/>
    <lineage>
        <taxon>Bacteria</taxon>
        <taxon>Pseudomonadati</taxon>
        <taxon>Pseudomonadota</taxon>
        <taxon>Alphaproteobacteria</taxon>
        <taxon>Hyphomicrobiales</taxon>
        <taxon>Methylobacteriaceae</taxon>
        <taxon>Enterovirga</taxon>
    </lineage>
</organism>
<dbReference type="Proteomes" id="UP000295122">
    <property type="component" value="Unassembled WGS sequence"/>
</dbReference>
<protein>
    <submittedName>
        <fullName evidence="1">Arc/MetJ family transcription regulator</fullName>
    </submittedName>
</protein>
<proteinExistence type="predicted"/>
<dbReference type="AlphaFoldDB" id="A0A4R7BYB4"/>
<gene>
    <name evidence="1" type="ORF">EV668_2570</name>
</gene>
<name>A0A4R7BYB4_9HYPH</name>
<evidence type="ECO:0000313" key="1">
    <source>
        <dbReference type="EMBL" id="TDR89735.1"/>
    </source>
</evidence>
<keyword evidence="2" id="KW-1185">Reference proteome</keyword>
<evidence type="ECO:0000313" key="2">
    <source>
        <dbReference type="Proteomes" id="UP000295122"/>
    </source>
</evidence>
<reference evidence="1 2" key="1">
    <citation type="submission" date="2019-03" db="EMBL/GenBank/DDBJ databases">
        <title>Genomic Encyclopedia of Type Strains, Phase IV (KMG-IV): sequencing the most valuable type-strain genomes for metagenomic binning, comparative biology and taxonomic classification.</title>
        <authorList>
            <person name="Goeker M."/>
        </authorList>
    </citation>
    <scope>NUCLEOTIDE SEQUENCE [LARGE SCALE GENOMIC DNA]</scope>
    <source>
        <strain evidence="1 2">DSM 25903</strain>
    </source>
</reference>
<comment type="caution">
    <text evidence="1">The sequence shown here is derived from an EMBL/GenBank/DDBJ whole genome shotgun (WGS) entry which is preliminary data.</text>
</comment>
<dbReference type="Pfam" id="PF09957">
    <property type="entry name" value="VapB_antitoxin"/>
    <property type="match status" value="1"/>
</dbReference>
<dbReference type="EMBL" id="SNZR01000013">
    <property type="protein sequence ID" value="TDR89735.1"/>
    <property type="molecule type" value="Genomic_DNA"/>
</dbReference>
<dbReference type="OrthoDB" id="9805830at2"/>
<accession>A0A4R7BYB4</accession>